<evidence type="ECO:0000256" key="15">
    <source>
        <dbReference type="ARBA" id="ARBA00048176"/>
    </source>
</evidence>
<keyword evidence="12 16" id="KW-0406">Ion transport</keyword>
<evidence type="ECO:0000256" key="13">
    <source>
        <dbReference type="ARBA" id="ARBA00023136"/>
    </source>
</evidence>
<evidence type="ECO:0000256" key="7">
    <source>
        <dbReference type="ARBA" id="ARBA00022475"/>
    </source>
</evidence>
<dbReference type="AlphaFoldDB" id="A0A148KNV1"/>
<name>A0A148KNV1_9ALTE</name>
<keyword evidence="6 16" id="KW-0813">Transport</keyword>
<evidence type="ECO:0000256" key="6">
    <source>
        <dbReference type="ARBA" id="ARBA00022448"/>
    </source>
</evidence>
<comment type="function">
    <text evidence="2 16 17">Catalyzes the decarboxylation of oxaloacetate coupled to Na(+) translocation.</text>
</comment>
<keyword evidence="8 16" id="KW-0812">Transmembrane</keyword>
<keyword evidence="13 16" id="KW-0472">Membrane</keyword>
<evidence type="ECO:0000256" key="12">
    <source>
        <dbReference type="ARBA" id="ARBA00023065"/>
    </source>
</evidence>
<organism evidence="18 19">
    <name type="scientific">Paraglaciecola hydrolytica</name>
    <dbReference type="NCBI Taxonomy" id="1799789"/>
    <lineage>
        <taxon>Bacteria</taxon>
        <taxon>Pseudomonadati</taxon>
        <taxon>Pseudomonadota</taxon>
        <taxon>Gammaproteobacteria</taxon>
        <taxon>Alteromonadales</taxon>
        <taxon>Alteromonadaceae</taxon>
        <taxon>Paraglaciecola</taxon>
    </lineage>
</organism>
<comment type="caution">
    <text evidence="18">The sequence shown here is derived from an EMBL/GenBank/DDBJ whole genome shotgun (WGS) entry which is preliminary data.</text>
</comment>
<protein>
    <recommendedName>
        <fullName evidence="16">Probable oxaloacetate decarboxylase gamma chain</fullName>
        <ecNumber evidence="16">7.2.4.2</ecNumber>
    </recommendedName>
</protein>
<dbReference type="STRING" id="1799789.AX660_20900"/>
<dbReference type="HAMAP" id="MF_00404">
    <property type="entry name" value="OadG"/>
    <property type="match status" value="1"/>
</dbReference>
<reference evidence="19" key="1">
    <citation type="submission" date="2016-02" db="EMBL/GenBank/DDBJ databases">
        <authorList>
            <person name="Schultz-Johansen M."/>
            <person name="Glaring M.A."/>
            <person name="Bech P.K."/>
            <person name="Stougaard P."/>
        </authorList>
    </citation>
    <scope>NUCLEOTIDE SEQUENCE [LARGE SCALE GENOMIC DNA]</scope>
    <source>
        <strain evidence="19">S66</strain>
    </source>
</reference>
<proteinExistence type="inferred from homology"/>
<comment type="catalytic activity">
    <reaction evidence="15 16 17">
        <text>oxaloacetate + 2 Na(+)(in) + H(+) = pyruvate + 2 Na(+)(out) + CO2</text>
        <dbReference type="Rhea" id="RHEA:57724"/>
        <dbReference type="ChEBI" id="CHEBI:15361"/>
        <dbReference type="ChEBI" id="CHEBI:15378"/>
        <dbReference type="ChEBI" id="CHEBI:16452"/>
        <dbReference type="ChEBI" id="CHEBI:16526"/>
        <dbReference type="ChEBI" id="CHEBI:29101"/>
        <dbReference type="EC" id="7.2.4.2"/>
    </reaction>
</comment>
<keyword evidence="11 16" id="KW-0915">Sodium</keyword>
<keyword evidence="7 16" id="KW-1003">Cell membrane</keyword>
<dbReference type="NCBIfam" id="TIGR01195">
    <property type="entry name" value="oadG_fam"/>
    <property type="match status" value="1"/>
</dbReference>
<dbReference type="GO" id="GO:0008948">
    <property type="term" value="F:oxaloacetate decarboxylase activity"/>
    <property type="evidence" value="ECO:0007669"/>
    <property type="project" value="UniProtKB-UniRule"/>
</dbReference>
<feature type="transmembrane region" description="Helical" evidence="16 17">
    <location>
        <begin position="12"/>
        <end position="40"/>
    </location>
</feature>
<keyword evidence="14 16" id="KW-0739">Sodium transport</keyword>
<keyword evidence="10 16" id="KW-1133">Transmembrane helix</keyword>
<accession>A0A148KNV1</accession>
<sequence>MPVNVSGLLLEAAYLMAVGMLVVFLFLGALIGAMTLVAWLNRQFPEAAVPLHNSKQAAAPSTPALSSGIIAAITAAVHQHRNK</sequence>
<evidence type="ECO:0000256" key="17">
    <source>
        <dbReference type="RuleBase" id="RU004278"/>
    </source>
</evidence>
<comment type="subcellular location">
    <subcellularLocation>
        <location evidence="3 16 17">Cell membrane</location>
        <topology evidence="3 16 17">Single-pass membrane protein</topology>
    </subcellularLocation>
</comment>
<dbReference type="GO" id="GO:0005886">
    <property type="term" value="C:plasma membrane"/>
    <property type="evidence" value="ECO:0007669"/>
    <property type="project" value="UniProtKB-SubCell"/>
</dbReference>
<dbReference type="Pfam" id="PF04277">
    <property type="entry name" value="OAD_gamma"/>
    <property type="match status" value="1"/>
</dbReference>
<dbReference type="RefSeq" id="WP_068379833.1">
    <property type="nucleotide sequence ID" value="NZ_LSNE01000009.1"/>
</dbReference>
<dbReference type="InterPro" id="IPR023424">
    <property type="entry name" value="OadG"/>
</dbReference>
<dbReference type="Proteomes" id="UP000070299">
    <property type="component" value="Unassembled WGS sequence"/>
</dbReference>
<evidence type="ECO:0000256" key="8">
    <source>
        <dbReference type="ARBA" id="ARBA00022692"/>
    </source>
</evidence>
<comment type="similarity">
    <text evidence="4 16 17">Belongs to the OadG family.</text>
</comment>
<dbReference type="GO" id="GO:0036376">
    <property type="term" value="P:sodium ion export across plasma membrane"/>
    <property type="evidence" value="ECO:0007669"/>
    <property type="project" value="InterPro"/>
</dbReference>
<dbReference type="InterPro" id="IPR005899">
    <property type="entry name" value="Na_pump_deCOase"/>
</dbReference>
<evidence type="ECO:0000256" key="14">
    <source>
        <dbReference type="ARBA" id="ARBA00023201"/>
    </source>
</evidence>
<evidence type="ECO:0000313" key="18">
    <source>
        <dbReference type="EMBL" id="KXI27961.1"/>
    </source>
</evidence>
<dbReference type="OrthoDB" id="6215597at2"/>
<evidence type="ECO:0000256" key="2">
    <source>
        <dbReference type="ARBA" id="ARBA00003002"/>
    </source>
</evidence>
<dbReference type="GO" id="GO:0015451">
    <property type="term" value="F:decarboxylation-driven active transmembrane transporter activity"/>
    <property type="evidence" value="ECO:0007669"/>
    <property type="project" value="UniProtKB-EC"/>
</dbReference>
<dbReference type="EMBL" id="LSNE01000009">
    <property type="protein sequence ID" value="KXI27961.1"/>
    <property type="molecule type" value="Genomic_DNA"/>
</dbReference>
<gene>
    <name evidence="16" type="primary">oadG</name>
    <name evidence="18" type="ORF">AX660_20900</name>
</gene>
<dbReference type="EC" id="7.2.4.2" evidence="16"/>
<comment type="cofactor">
    <cofactor evidence="1 16 17">
        <name>Na(+)</name>
        <dbReference type="ChEBI" id="CHEBI:29101"/>
    </cofactor>
</comment>
<evidence type="ECO:0000256" key="5">
    <source>
        <dbReference type="ARBA" id="ARBA00011869"/>
    </source>
</evidence>
<evidence type="ECO:0000256" key="9">
    <source>
        <dbReference type="ARBA" id="ARBA00022967"/>
    </source>
</evidence>
<dbReference type="GO" id="GO:0015081">
    <property type="term" value="F:sodium ion transmembrane transporter activity"/>
    <property type="evidence" value="ECO:0007669"/>
    <property type="project" value="UniProtKB-UniRule"/>
</dbReference>
<evidence type="ECO:0000313" key="19">
    <source>
        <dbReference type="Proteomes" id="UP000070299"/>
    </source>
</evidence>
<keyword evidence="19" id="KW-1185">Reference proteome</keyword>
<evidence type="ECO:0000256" key="1">
    <source>
        <dbReference type="ARBA" id="ARBA00001959"/>
    </source>
</evidence>
<keyword evidence="9 16" id="KW-1278">Translocase</keyword>
<comment type="subunit">
    <text evidence="5 16">Heterotrimer of an alpha, a beta and a gamma subunit.</text>
</comment>
<evidence type="ECO:0000256" key="4">
    <source>
        <dbReference type="ARBA" id="ARBA00005844"/>
    </source>
</evidence>
<evidence type="ECO:0000256" key="3">
    <source>
        <dbReference type="ARBA" id="ARBA00004162"/>
    </source>
</evidence>
<evidence type="ECO:0000256" key="11">
    <source>
        <dbReference type="ARBA" id="ARBA00023053"/>
    </source>
</evidence>
<evidence type="ECO:0000256" key="10">
    <source>
        <dbReference type="ARBA" id="ARBA00022989"/>
    </source>
</evidence>
<evidence type="ECO:0000256" key="16">
    <source>
        <dbReference type="HAMAP-Rule" id="MF_00404"/>
    </source>
</evidence>